<protein>
    <recommendedName>
        <fullName evidence="1">peptide chain release factor N(5)-glutamine methyltransferase</fullName>
        <ecNumber evidence="1">2.1.1.297</ecNumber>
    </recommendedName>
</protein>
<dbReference type="InterPro" id="IPR029063">
    <property type="entry name" value="SAM-dependent_MTases_sf"/>
</dbReference>
<evidence type="ECO:0000313" key="9">
    <source>
        <dbReference type="Proteomes" id="UP000783796"/>
    </source>
</evidence>
<dbReference type="EC" id="2.1.1.297" evidence="1"/>
<dbReference type="Pfam" id="PF17827">
    <property type="entry name" value="PrmC_N"/>
    <property type="match status" value="1"/>
</dbReference>
<evidence type="ECO:0000259" key="6">
    <source>
        <dbReference type="Pfam" id="PF05175"/>
    </source>
</evidence>
<dbReference type="Gene3D" id="3.40.50.150">
    <property type="entry name" value="Vaccinia Virus protein VP39"/>
    <property type="match status" value="1"/>
</dbReference>
<evidence type="ECO:0000256" key="4">
    <source>
        <dbReference type="ARBA" id="ARBA00022691"/>
    </source>
</evidence>
<dbReference type="CDD" id="cd02440">
    <property type="entry name" value="AdoMet_MTases"/>
    <property type="match status" value="1"/>
</dbReference>
<dbReference type="Gene3D" id="1.10.8.10">
    <property type="entry name" value="DNA helicase RuvA subunit, C-terminal domain"/>
    <property type="match status" value="1"/>
</dbReference>
<evidence type="ECO:0000256" key="3">
    <source>
        <dbReference type="ARBA" id="ARBA00022679"/>
    </source>
</evidence>
<comment type="caution">
    <text evidence="8">The sequence shown here is derived from an EMBL/GenBank/DDBJ whole genome shotgun (WGS) entry which is preliminary data.</text>
</comment>
<dbReference type="Proteomes" id="UP000783796">
    <property type="component" value="Unassembled WGS sequence"/>
</dbReference>
<dbReference type="InterPro" id="IPR040758">
    <property type="entry name" value="PrmC_N"/>
</dbReference>
<dbReference type="PANTHER" id="PTHR18895:SF74">
    <property type="entry name" value="MTRF1L RELEASE FACTOR GLUTAMINE METHYLTRANSFERASE"/>
    <property type="match status" value="1"/>
</dbReference>
<dbReference type="NCBIfam" id="TIGR00536">
    <property type="entry name" value="hemK_fam"/>
    <property type="match status" value="1"/>
</dbReference>
<dbReference type="InterPro" id="IPR002052">
    <property type="entry name" value="DNA_methylase_N6_adenine_CS"/>
</dbReference>
<dbReference type="EMBL" id="JAHLFW010000064">
    <property type="protein sequence ID" value="MBU3838134.1"/>
    <property type="molecule type" value="Genomic_DNA"/>
</dbReference>
<sequence length="279" mass="31487">MHPIYTYIRQELSGFYPDAEAAAMAKYILTEKFQLSALDLYAGKDMNFSSEKLSEVNDILARLKLYEPLQYIIGETWFCGYRFKVTPAVLIPRPETAELIDWIVKDNKREGAHVLDVGTGSGCIPVSLALMMDSPVVSAWDISEEALSVASENARINKADVAFSRVDVLGTDIPNIKVDILVSNPPYITESEKKDMERNVLEWEPDLSLFVPDDDPLRFYRRIAELGLDILNDGGLIYFEINRAYGSETVDMLASMGYKDIELRKDLSGNDRMIKALRP</sequence>
<dbReference type="InterPro" id="IPR007848">
    <property type="entry name" value="Small_mtfrase_dom"/>
</dbReference>
<dbReference type="InterPro" id="IPR050320">
    <property type="entry name" value="N5-glutamine_MTase"/>
</dbReference>
<evidence type="ECO:0000313" key="8">
    <source>
        <dbReference type="EMBL" id="MBU3838134.1"/>
    </source>
</evidence>
<dbReference type="SUPFAM" id="SSF53335">
    <property type="entry name" value="S-adenosyl-L-methionine-dependent methyltransferases"/>
    <property type="match status" value="1"/>
</dbReference>
<dbReference type="GO" id="GO:0032259">
    <property type="term" value="P:methylation"/>
    <property type="evidence" value="ECO:0007669"/>
    <property type="project" value="UniProtKB-KW"/>
</dbReference>
<dbReference type="InterPro" id="IPR019874">
    <property type="entry name" value="RF_methyltr_PrmC"/>
</dbReference>
<feature type="domain" description="Release factor glutamine methyltransferase N-terminal" evidence="7">
    <location>
        <begin position="9"/>
        <end position="74"/>
    </location>
</feature>
<dbReference type="PANTHER" id="PTHR18895">
    <property type="entry name" value="HEMK METHYLTRANSFERASE"/>
    <property type="match status" value="1"/>
</dbReference>
<proteinExistence type="predicted"/>
<keyword evidence="3 8" id="KW-0808">Transferase</keyword>
<reference evidence="8" key="2">
    <citation type="submission" date="2021-04" db="EMBL/GenBank/DDBJ databases">
        <authorList>
            <person name="Gilroy R."/>
        </authorList>
    </citation>
    <scope>NUCLEOTIDE SEQUENCE</scope>
    <source>
        <strain evidence="8">G4-2901</strain>
    </source>
</reference>
<dbReference type="PROSITE" id="PS00092">
    <property type="entry name" value="N6_MTASE"/>
    <property type="match status" value="1"/>
</dbReference>
<gene>
    <name evidence="8" type="primary">prmC</name>
    <name evidence="8" type="ORF">H9777_07450</name>
</gene>
<evidence type="ECO:0000256" key="5">
    <source>
        <dbReference type="ARBA" id="ARBA00048391"/>
    </source>
</evidence>
<evidence type="ECO:0000259" key="7">
    <source>
        <dbReference type="Pfam" id="PF17827"/>
    </source>
</evidence>
<organism evidence="8 9">
    <name type="scientific">Candidatus Phocaeicola faecigallinarum</name>
    <dbReference type="NCBI Taxonomy" id="2838732"/>
    <lineage>
        <taxon>Bacteria</taxon>
        <taxon>Pseudomonadati</taxon>
        <taxon>Bacteroidota</taxon>
        <taxon>Bacteroidia</taxon>
        <taxon>Bacteroidales</taxon>
        <taxon>Bacteroidaceae</taxon>
        <taxon>Phocaeicola</taxon>
    </lineage>
</organism>
<feature type="domain" description="Methyltransferase small" evidence="6">
    <location>
        <begin position="110"/>
        <end position="193"/>
    </location>
</feature>
<keyword evidence="2 8" id="KW-0489">Methyltransferase</keyword>
<dbReference type="GO" id="GO:0003676">
    <property type="term" value="F:nucleic acid binding"/>
    <property type="evidence" value="ECO:0007669"/>
    <property type="project" value="InterPro"/>
</dbReference>
<keyword evidence="4" id="KW-0949">S-adenosyl-L-methionine</keyword>
<dbReference type="NCBIfam" id="TIGR03534">
    <property type="entry name" value="RF_mod_PrmC"/>
    <property type="match status" value="1"/>
</dbReference>
<name>A0A948TC02_9BACT</name>
<dbReference type="GO" id="GO:0102559">
    <property type="term" value="F:peptide chain release factor N(5)-glutamine methyltransferase activity"/>
    <property type="evidence" value="ECO:0007669"/>
    <property type="project" value="UniProtKB-EC"/>
</dbReference>
<dbReference type="AlphaFoldDB" id="A0A948TC02"/>
<evidence type="ECO:0000256" key="2">
    <source>
        <dbReference type="ARBA" id="ARBA00022603"/>
    </source>
</evidence>
<accession>A0A948TC02</accession>
<comment type="catalytic activity">
    <reaction evidence="5">
        <text>L-glutaminyl-[peptide chain release factor] + S-adenosyl-L-methionine = N(5)-methyl-L-glutaminyl-[peptide chain release factor] + S-adenosyl-L-homocysteine + H(+)</text>
        <dbReference type="Rhea" id="RHEA:42896"/>
        <dbReference type="Rhea" id="RHEA-COMP:10271"/>
        <dbReference type="Rhea" id="RHEA-COMP:10272"/>
        <dbReference type="ChEBI" id="CHEBI:15378"/>
        <dbReference type="ChEBI" id="CHEBI:30011"/>
        <dbReference type="ChEBI" id="CHEBI:57856"/>
        <dbReference type="ChEBI" id="CHEBI:59789"/>
        <dbReference type="ChEBI" id="CHEBI:61891"/>
        <dbReference type="EC" id="2.1.1.297"/>
    </reaction>
</comment>
<reference evidence="8" key="1">
    <citation type="journal article" date="2021" name="PeerJ">
        <title>Extensive microbial diversity within the chicken gut microbiome revealed by metagenomics and culture.</title>
        <authorList>
            <person name="Gilroy R."/>
            <person name="Ravi A."/>
            <person name="Getino M."/>
            <person name="Pursley I."/>
            <person name="Horton D.L."/>
            <person name="Alikhan N.F."/>
            <person name="Baker D."/>
            <person name="Gharbi K."/>
            <person name="Hall N."/>
            <person name="Watson M."/>
            <person name="Adriaenssens E.M."/>
            <person name="Foster-Nyarko E."/>
            <person name="Jarju S."/>
            <person name="Secka A."/>
            <person name="Antonio M."/>
            <person name="Oren A."/>
            <person name="Chaudhuri R.R."/>
            <person name="La Ragione R."/>
            <person name="Hildebrand F."/>
            <person name="Pallen M.J."/>
        </authorList>
    </citation>
    <scope>NUCLEOTIDE SEQUENCE</scope>
    <source>
        <strain evidence="8">G4-2901</strain>
    </source>
</reference>
<dbReference type="InterPro" id="IPR004556">
    <property type="entry name" value="HemK-like"/>
</dbReference>
<evidence type="ECO:0000256" key="1">
    <source>
        <dbReference type="ARBA" id="ARBA00012771"/>
    </source>
</evidence>
<dbReference type="Pfam" id="PF05175">
    <property type="entry name" value="MTS"/>
    <property type="match status" value="1"/>
</dbReference>